<protein>
    <recommendedName>
        <fullName evidence="6">Dehydrogenase</fullName>
    </recommendedName>
</protein>
<dbReference type="Gene3D" id="3.40.50.720">
    <property type="entry name" value="NAD(P)-binding Rossmann-like Domain"/>
    <property type="match status" value="1"/>
</dbReference>
<keyword evidence="3" id="KW-0560">Oxidoreductase</keyword>
<dbReference type="PRINTS" id="PR00081">
    <property type="entry name" value="GDHRDH"/>
</dbReference>
<gene>
    <name evidence="4" type="ORF">PMAYCL1PPCAC_21083</name>
</gene>
<evidence type="ECO:0000256" key="3">
    <source>
        <dbReference type="ARBA" id="ARBA00023002"/>
    </source>
</evidence>
<evidence type="ECO:0000256" key="2">
    <source>
        <dbReference type="ARBA" id="ARBA00022857"/>
    </source>
</evidence>
<accession>A0AAN5CU76</accession>
<keyword evidence="2" id="KW-0521">NADP</keyword>
<dbReference type="GO" id="GO:0016491">
    <property type="term" value="F:oxidoreductase activity"/>
    <property type="evidence" value="ECO:0007669"/>
    <property type="project" value="UniProtKB-KW"/>
</dbReference>
<dbReference type="Proteomes" id="UP001328107">
    <property type="component" value="Unassembled WGS sequence"/>
</dbReference>
<feature type="non-terminal residue" evidence="4">
    <location>
        <position position="327"/>
    </location>
</feature>
<keyword evidence="5" id="KW-1185">Reference proteome</keyword>
<dbReference type="InterPro" id="IPR002347">
    <property type="entry name" value="SDR_fam"/>
</dbReference>
<dbReference type="PANTHER" id="PTHR24320">
    <property type="entry name" value="RETINOL DEHYDROGENASE"/>
    <property type="match status" value="1"/>
</dbReference>
<evidence type="ECO:0000256" key="1">
    <source>
        <dbReference type="ARBA" id="ARBA00006484"/>
    </source>
</evidence>
<dbReference type="SUPFAM" id="SSF51735">
    <property type="entry name" value="NAD(P)-binding Rossmann-fold domains"/>
    <property type="match status" value="1"/>
</dbReference>
<organism evidence="4 5">
    <name type="scientific">Pristionchus mayeri</name>
    <dbReference type="NCBI Taxonomy" id="1317129"/>
    <lineage>
        <taxon>Eukaryota</taxon>
        <taxon>Metazoa</taxon>
        <taxon>Ecdysozoa</taxon>
        <taxon>Nematoda</taxon>
        <taxon>Chromadorea</taxon>
        <taxon>Rhabditida</taxon>
        <taxon>Rhabditina</taxon>
        <taxon>Diplogasteromorpha</taxon>
        <taxon>Diplogasteroidea</taxon>
        <taxon>Neodiplogasteridae</taxon>
        <taxon>Pristionchus</taxon>
    </lineage>
</organism>
<dbReference type="AlphaFoldDB" id="A0AAN5CU76"/>
<evidence type="ECO:0008006" key="6">
    <source>
        <dbReference type="Google" id="ProtNLM"/>
    </source>
</evidence>
<dbReference type="InterPro" id="IPR036291">
    <property type="entry name" value="NAD(P)-bd_dom_sf"/>
</dbReference>
<dbReference type="Pfam" id="PF00106">
    <property type="entry name" value="adh_short"/>
    <property type="match status" value="1"/>
</dbReference>
<sequence>DGRKRLFNGSTTSEQVLKGLDLSGKTIAITGTTNGIGIETARNLALAGAHVICLNRNKKLSEQAIEKVRNEKVLISTSKPIAEMSFIKCDLSSLASVRSAAEELIRVQEKLDVLILNAGVYQSPQTSTVDGLETTFGVNHVGHFHLTTLLLPLLEKSAPTRIVVVSSEGHAHTGVEESIGKKIYIVKVHIFKRLITGMKRGFILYSLSKLCNLLFAMKLHRNLKGKDVDVYVLHPGSFIGTNLSSSLGIWSRMLNLLASPFNKTLSQGASTTIYCAVHPDTKGISGKYWDSCWDDEKNLKKAFSEDMELQDELWKRTEKIIEEIEKR</sequence>
<feature type="non-terminal residue" evidence="4">
    <location>
        <position position="1"/>
    </location>
</feature>
<reference evidence="5" key="1">
    <citation type="submission" date="2022-10" db="EMBL/GenBank/DDBJ databases">
        <title>Genome assembly of Pristionchus species.</title>
        <authorList>
            <person name="Yoshida K."/>
            <person name="Sommer R.J."/>
        </authorList>
    </citation>
    <scope>NUCLEOTIDE SEQUENCE [LARGE SCALE GENOMIC DNA]</scope>
    <source>
        <strain evidence="5">RS5460</strain>
    </source>
</reference>
<comment type="similarity">
    <text evidence="1">Belongs to the short-chain dehydrogenases/reductases (SDR) family.</text>
</comment>
<dbReference type="EMBL" id="BTRK01000005">
    <property type="protein sequence ID" value="GMR50888.1"/>
    <property type="molecule type" value="Genomic_DNA"/>
</dbReference>
<dbReference type="PANTHER" id="PTHR24320:SF282">
    <property type="entry name" value="WW DOMAIN-CONTAINING OXIDOREDUCTASE"/>
    <property type="match status" value="1"/>
</dbReference>
<proteinExistence type="inferred from homology"/>
<comment type="caution">
    <text evidence="4">The sequence shown here is derived from an EMBL/GenBank/DDBJ whole genome shotgun (WGS) entry which is preliminary data.</text>
</comment>
<name>A0AAN5CU76_9BILA</name>
<evidence type="ECO:0000313" key="4">
    <source>
        <dbReference type="EMBL" id="GMR50888.1"/>
    </source>
</evidence>
<evidence type="ECO:0000313" key="5">
    <source>
        <dbReference type="Proteomes" id="UP001328107"/>
    </source>
</evidence>